<keyword evidence="2" id="KW-1185">Reference proteome</keyword>
<dbReference type="AlphaFoldDB" id="A0A4R6IPB0"/>
<dbReference type="EMBL" id="SNWM01000001">
    <property type="protein sequence ID" value="TDO23765.1"/>
    <property type="molecule type" value="Genomic_DNA"/>
</dbReference>
<reference evidence="1 2" key="1">
    <citation type="submission" date="2019-03" db="EMBL/GenBank/DDBJ databases">
        <title>Genomic Encyclopedia of Archaeal and Bacterial Type Strains, Phase II (KMG-II): from individual species to whole genera.</title>
        <authorList>
            <person name="Goeker M."/>
        </authorList>
    </citation>
    <scope>NUCLEOTIDE SEQUENCE [LARGE SCALE GENOMIC DNA]</scope>
    <source>
        <strain evidence="1 2">DSM 19034</strain>
    </source>
</reference>
<name>A0A4R6IPB0_9SPHI</name>
<accession>A0A4R6IPB0</accession>
<dbReference type="Proteomes" id="UP000295499">
    <property type="component" value="Unassembled WGS sequence"/>
</dbReference>
<sequence>MNNMEIQKFEDLSYVQHKYFNVGKMLLVKKLPNGAWYGVRYLADNKVLVYSEYHENELEPYQEPRIEAIDIVMI</sequence>
<evidence type="ECO:0000313" key="1">
    <source>
        <dbReference type="EMBL" id="TDO23765.1"/>
    </source>
</evidence>
<organism evidence="1 2">
    <name type="scientific">Pedobacter duraquae</name>
    <dbReference type="NCBI Taxonomy" id="425511"/>
    <lineage>
        <taxon>Bacteria</taxon>
        <taxon>Pseudomonadati</taxon>
        <taxon>Bacteroidota</taxon>
        <taxon>Sphingobacteriia</taxon>
        <taxon>Sphingobacteriales</taxon>
        <taxon>Sphingobacteriaceae</taxon>
        <taxon>Pedobacter</taxon>
    </lineage>
</organism>
<comment type="caution">
    <text evidence="1">The sequence shown here is derived from an EMBL/GenBank/DDBJ whole genome shotgun (WGS) entry which is preliminary data.</text>
</comment>
<proteinExistence type="predicted"/>
<gene>
    <name evidence="1" type="ORF">CLV32_0050</name>
</gene>
<protein>
    <submittedName>
        <fullName evidence="1">Uncharacterized protein</fullName>
    </submittedName>
</protein>
<evidence type="ECO:0000313" key="2">
    <source>
        <dbReference type="Proteomes" id="UP000295499"/>
    </source>
</evidence>
<dbReference type="RefSeq" id="WP_166641843.1">
    <property type="nucleotide sequence ID" value="NZ_SNWM01000001.1"/>
</dbReference>